<dbReference type="AlphaFoldDB" id="A0A4C1SZ08"/>
<organism evidence="1 2">
    <name type="scientific">Eumeta variegata</name>
    <name type="common">Bagworm moth</name>
    <name type="synonym">Eumeta japonica</name>
    <dbReference type="NCBI Taxonomy" id="151549"/>
    <lineage>
        <taxon>Eukaryota</taxon>
        <taxon>Metazoa</taxon>
        <taxon>Ecdysozoa</taxon>
        <taxon>Arthropoda</taxon>
        <taxon>Hexapoda</taxon>
        <taxon>Insecta</taxon>
        <taxon>Pterygota</taxon>
        <taxon>Neoptera</taxon>
        <taxon>Endopterygota</taxon>
        <taxon>Lepidoptera</taxon>
        <taxon>Glossata</taxon>
        <taxon>Ditrysia</taxon>
        <taxon>Tineoidea</taxon>
        <taxon>Psychidae</taxon>
        <taxon>Oiketicinae</taxon>
        <taxon>Eumeta</taxon>
    </lineage>
</organism>
<name>A0A4C1SZ08_EUMVA</name>
<reference evidence="1 2" key="1">
    <citation type="journal article" date="2019" name="Commun. Biol.">
        <title>The bagworm genome reveals a unique fibroin gene that provides high tensile strength.</title>
        <authorList>
            <person name="Kono N."/>
            <person name="Nakamura H."/>
            <person name="Ohtoshi R."/>
            <person name="Tomita M."/>
            <person name="Numata K."/>
            <person name="Arakawa K."/>
        </authorList>
    </citation>
    <scope>NUCLEOTIDE SEQUENCE [LARGE SCALE GENOMIC DNA]</scope>
</reference>
<dbReference type="EMBL" id="BGZK01000025">
    <property type="protein sequence ID" value="GBP07165.1"/>
    <property type="molecule type" value="Genomic_DNA"/>
</dbReference>
<comment type="caution">
    <text evidence="1">The sequence shown here is derived from an EMBL/GenBank/DDBJ whole genome shotgun (WGS) entry which is preliminary data.</text>
</comment>
<gene>
    <name evidence="1" type="ORF">EVAR_92071_1</name>
</gene>
<evidence type="ECO:0000313" key="2">
    <source>
        <dbReference type="Proteomes" id="UP000299102"/>
    </source>
</evidence>
<sequence>MPPKCVFELFNCVAVDPNPITSTGTAPHALRSRSGYTPDYKSKLNRGKNNSCCYSLKLFISSMEPSFYCASGVVDGDKRLGLDFSVWKAV</sequence>
<dbReference type="Proteomes" id="UP000299102">
    <property type="component" value="Unassembled WGS sequence"/>
</dbReference>
<keyword evidence="2" id="KW-1185">Reference proteome</keyword>
<accession>A0A4C1SZ08</accession>
<evidence type="ECO:0000313" key="1">
    <source>
        <dbReference type="EMBL" id="GBP07165.1"/>
    </source>
</evidence>
<proteinExistence type="predicted"/>
<protein>
    <submittedName>
        <fullName evidence="1">Uncharacterized protein</fullName>
    </submittedName>
</protein>